<accession>A0A5C4UTR3</accession>
<dbReference type="EMBL" id="VDLX02000044">
    <property type="protein sequence ID" value="KAB8181813.1"/>
    <property type="molecule type" value="Genomic_DNA"/>
</dbReference>
<dbReference type="AlphaFoldDB" id="A0A5C4UTR3"/>
<dbReference type="Pfam" id="PF13576">
    <property type="entry name" value="Pentapeptide_3"/>
    <property type="match status" value="1"/>
</dbReference>
<reference evidence="1 2" key="1">
    <citation type="submission" date="2019-10" db="EMBL/GenBank/DDBJ databases">
        <title>Nonomuraea sp. nov., isolated from Phyllanthus amarus.</title>
        <authorList>
            <person name="Klykleung N."/>
            <person name="Tanasupawat S."/>
        </authorList>
    </citation>
    <scope>NUCLEOTIDE SEQUENCE [LARGE SCALE GENOMIC DNA]</scope>
    <source>
        <strain evidence="1 2">PA1-10</strain>
    </source>
</reference>
<dbReference type="OrthoDB" id="8440251at2"/>
<accession>A0A5P9Z5U2</accession>
<evidence type="ECO:0000313" key="2">
    <source>
        <dbReference type="Proteomes" id="UP000312512"/>
    </source>
</evidence>
<gene>
    <name evidence="1" type="ORF">FH608_050770</name>
</gene>
<sequence length="406" mass="44737">MGLLRRSPKQSTRPPELRPLRSMWWWALPAALLVGAALWGVSAWLLQDLDTVPTAEQISARIEAVRTALAAGAGVGAAVTLLLAVRRQRHQELAAAHTAHDATERRVTELYTKAADQLGSDQAPVRLAGLHALERLAQDTPALRQTIVDVICSYLRMPYTPPVEQDRHEDIRAAQRAARARRPARPDTSGGRNLHEEGQVRRTAQHILTAHLRYQDSPAPHRRWLSRQPDGNPRHWPDIWIDLTGAVLIDFDLRDCRLASAWFGDAQFVHPAWFGGATFTGSVRFGGATFSSDVEFDQATFIGRTTWFDQVTFADGAQFGGTTFSGEVRFDQTTFAGGAWFNGAQGLQEASLAGVRLTPVVDEVVREWPSCWRAERSADGWQTLRLTADAQGTSTTGGEQSPKPLA</sequence>
<organism evidence="1 2">
    <name type="scientific">Nonomuraea phyllanthi</name>
    <dbReference type="NCBI Taxonomy" id="2219224"/>
    <lineage>
        <taxon>Bacteria</taxon>
        <taxon>Bacillati</taxon>
        <taxon>Actinomycetota</taxon>
        <taxon>Actinomycetes</taxon>
        <taxon>Streptosporangiales</taxon>
        <taxon>Streptosporangiaceae</taxon>
        <taxon>Nonomuraea</taxon>
    </lineage>
</organism>
<dbReference type="Proteomes" id="UP000312512">
    <property type="component" value="Unassembled WGS sequence"/>
</dbReference>
<name>A0A5C4UTR3_9ACTN</name>
<protein>
    <submittedName>
        <fullName evidence="1">Pentapeptide repeat-containing protein</fullName>
    </submittedName>
</protein>
<dbReference type="SUPFAM" id="SSF141571">
    <property type="entry name" value="Pentapeptide repeat-like"/>
    <property type="match status" value="1"/>
</dbReference>
<keyword evidence="2" id="KW-1185">Reference proteome</keyword>
<comment type="caution">
    <text evidence="1">The sequence shown here is derived from an EMBL/GenBank/DDBJ whole genome shotgun (WGS) entry which is preliminary data.</text>
</comment>
<evidence type="ECO:0000313" key="1">
    <source>
        <dbReference type="EMBL" id="KAB8181813.1"/>
    </source>
</evidence>
<proteinExistence type="predicted"/>
<dbReference type="Gene3D" id="2.160.20.80">
    <property type="entry name" value="E3 ubiquitin-protein ligase SopA"/>
    <property type="match status" value="1"/>
</dbReference>
<dbReference type="InterPro" id="IPR001646">
    <property type="entry name" value="5peptide_repeat"/>
</dbReference>